<dbReference type="AlphaFoldDB" id="A0AAV4NGQ1"/>
<accession>A0AAV4NGQ1</accession>
<organism evidence="1 2">
    <name type="scientific">Caerostris darwini</name>
    <dbReference type="NCBI Taxonomy" id="1538125"/>
    <lineage>
        <taxon>Eukaryota</taxon>
        <taxon>Metazoa</taxon>
        <taxon>Ecdysozoa</taxon>
        <taxon>Arthropoda</taxon>
        <taxon>Chelicerata</taxon>
        <taxon>Arachnida</taxon>
        <taxon>Araneae</taxon>
        <taxon>Araneomorphae</taxon>
        <taxon>Entelegynae</taxon>
        <taxon>Araneoidea</taxon>
        <taxon>Araneidae</taxon>
        <taxon>Caerostris</taxon>
    </lineage>
</organism>
<gene>
    <name evidence="1" type="ORF">CDAR_295481</name>
</gene>
<reference evidence="1 2" key="1">
    <citation type="submission" date="2021-06" db="EMBL/GenBank/DDBJ databases">
        <title>Caerostris darwini draft genome.</title>
        <authorList>
            <person name="Kono N."/>
            <person name="Arakawa K."/>
        </authorList>
    </citation>
    <scope>NUCLEOTIDE SEQUENCE [LARGE SCALE GENOMIC DNA]</scope>
</reference>
<evidence type="ECO:0008006" key="3">
    <source>
        <dbReference type="Google" id="ProtNLM"/>
    </source>
</evidence>
<dbReference type="EMBL" id="BPLQ01001534">
    <property type="protein sequence ID" value="GIX82619.1"/>
    <property type="molecule type" value="Genomic_DNA"/>
</dbReference>
<evidence type="ECO:0000313" key="1">
    <source>
        <dbReference type="EMBL" id="GIX82619.1"/>
    </source>
</evidence>
<proteinExistence type="predicted"/>
<sequence>MEMNNSKCIRVSRFFFLSHASILYIVSKRVLRFLTYSVPSKQHFLQKIFRKLNTFYSHKPLICSSGAKFSSSVSSTTFHFLFPPLHLALAMRNELALLEDLKHRLICMNSIFVSLLPGKCHRSKVFLPPLPRRSL</sequence>
<protein>
    <recommendedName>
        <fullName evidence="3">Maturase K</fullName>
    </recommendedName>
</protein>
<evidence type="ECO:0000313" key="2">
    <source>
        <dbReference type="Proteomes" id="UP001054837"/>
    </source>
</evidence>
<dbReference type="Proteomes" id="UP001054837">
    <property type="component" value="Unassembled WGS sequence"/>
</dbReference>
<keyword evidence="2" id="KW-1185">Reference proteome</keyword>
<comment type="caution">
    <text evidence="1">The sequence shown here is derived from an EMBL/GenBank/DDBJ whole genome shotgun (WGS) entry which is preliminary data.</text>
</comment>
<name>A0AAV4NGQ1_9ARAC</name>